<dbReference type="InterPro" id="IPR016032">
    <property type="entry name" value="Sig_transdc_resp-reg_C-effctor"/>
</dbReference>
<dbReference type="InterPro" id="IPR036388">
    <property type="entry name" value="WH-like_DNA-bd_sf"/>
</dbReference>
<dbReference type="Gene3D" id="1.10.10.10">
    <property type="entry name" value="Winged helix-like DNA-binding domain superfamily/Winged helix DNA-binding domain"/>
    <property type="match status" value="1"/>
</dbReference>
<evidence type="ECO:0000256" key="3">
    <source>
        <dbReference type="SAM" id="Phobius"/>
    </source>
</evidence>
<feature type="transmembrane region" description="Helical" evidence="3">
    <location>
        <begin position="135"/>
        <end position="155"/>
    </location>
</feature>
<protein>
    <submittedName>
        <fullName evidence="5">Winged helix family transcriptional regulator</fullName>
    </submittedName>
</protein>
<keyword evidence="3" id="KW-0472">Membrane</keyword>
<evidence type="ECO:0000256" key="1">
    <source>
        <dbReference type="ARBA" id="ARBA00023125"/>
    </source>
</evidence>
<dbReference type="GO" id="GO:0006355">
    <property type="term" value="P:regulation of DNA-templated transcription"/>
    <property type="evidence" value="ECO:0007669"/>
    <property type="project" value="InterPro"/>
</dbReference>
<feature type="DNA-binding region" description="OmpR/PhoB-type" evidence="2">
    <location>
        <begin position="3"/>
        <end position="102"/>
    </location>
</feature>
<keyword evidence="3" id="KW-0812">Transmembrane</keyword>
<evidence type="ECO:0000259" key="4">
    <source>
        <dbReference type="PROSITE" id="PS51755"/>
    </source>
</evidence>
<keyword evidence="6" id="KW-1185">Reference proteome</keyword>
<sequence>MTSRHYSWGGEMEHIVIEYNKLIRGDIALKISDADRRILLVFHDNPNRIFTRAELLEIGWPNSIVSETSVNIVIGNLRNYLKQLSPKSKLITIPKEGYQSDFCFEIKLPQANEVERVATAEVSPYDLVTYIATTAFNIVCVLGVFAMVLIGATWWHSTESLVCTKVKEMAYCGFDTMPAELLEAVPYRAARTVYFSVNSHGEVGYEYLDHD</sequence>
<dbReference type="CDD" id="cd00383">
    <property type="entry name" value="trans_reg_C"/>
    <property type="match status" value="1"/>
</dbReference>
<evidence type="ECO:0000313" key="5">
    <source>
        <dbReference type="EMBL" id="RTR27712.1"/>
    </source>
</evidence>
<keyword evidence="1 2" id="KW-0238">DNA-binding</keyword>
<dbReference type="GO" id="GO:0000160">
    <property type="term" value="P:phosphorelay signal transduction system"/>
    <property type="evidence" value="ECO:0007669"/>
    <property type="project" value="InterPro"/>
</dbReference>
<keyword evidence="3" id="KW-1133">Transmembrane helix</keyword>
<organism evidence="5 6">
    <name type="scientific">Shewanella atlantica</name>
    <dbReference type="NCBI Taxonomy" id="271099"/>
    <lineage>
        <taxon>Bacteria</taxon>
        <taxon>Pseudomonadati</taxon>
        <taxon>Pseudomonadota</taxon>
        <taxon>Gammaproteobacteria</taxon>
        <taxon>Alteromonadales</taxon>
        <taxon>Shewanellaceae</taxon>
        <taxon>Shewanella</taxon>
    </lineage>
</organism>
<dbReference type="SMART" id="SM00862">
    <property type="entry name" value="Trans_reg_C"/>
    <property type="match status" value="1"/>
</dbReference>
<dbReference type="SUPFAM" id="SSF46894">
    <property type="entry name" value="C-terminal effector domain of the bipartite response regulators"/>
    <property type="match status" value="1"/>
</dbReference>
<dbReference type="AlphaFoldDB" id="A0A431VWT8"/>
<dbReference type="EMBL" id="RXNV01000015">
    <property type="protein sequence ID" value="RTR27712.1"/>
    <property type="molecule type" value="Genomic_DNA"/>
</dbReference>
<feature type="domain" description="OmpR/PhoB-type" evidence="4">
    <location>
        <begin position="3"/>
        <end position="102"/>
    </location>
</feature>
<comment type="caution">
    <text evidence="5">The sequence shown here is derived from an EMBL/GenBank/DDBJ whole genome shotgun (WGS) entry which is preliminary data.</text>
</comment>
<dbReference type="InterPro" id="IPR001867">
    <property type="entry name" value="OmpR/PhoB-type_DNA-bd"/>
</dbReference>
<dbReference type="OrthoDB" id="5904978at2"/>
<proteinExistence type="predicted"/>
<dbReference type="Proteomes" id="UP000282060">
    <property type="component" value="Unassembled WGS sequence"/>
</dbReference>
<evidence type="ECO:0000256" key="2">
    <source>
        <dbReference type="PROSITE-ProRule" id="PRU01091"/>
    </source>
</evidence>
<name>A0A431VWT8_9GAMM</name>
<dbReference type="GO" id="GO:0003677">
    <property type="term" value="F:DNA binding"/>
    <property type="evidence" value="ECO:0007669"/>
    <property type="project" value="UniProtKB-UniRule"/>
</dbReference>
<gene>
    <name evidence="5" type="ORF">EKG39_20140</name>
</gene>
<accession>A0A431VWT8</accession>
<evidence type="ECO:0000313" key="6">
    <source>
        <dbReference type="Proteomes" id="UP000282060"/>
    </source>
</evidence>
<reference evidence="5 6" key="1">
    <citation type="submission" date="2018-12" db="EMBL/GenBank/DDBJ databases">
        <authorList>
            <person name="Yu L."/>
        </authorList>
    </citation>
    <scope>NUCLEOTIDE SEQUENCE [LARGE SCALE GENOMIC DNA]</scope>
    <source>
        <strain evidence="5 6">HAW-EB5</strain>
    </source>
</reference>
<dbReference type="Pfam" id="PF00486">
    <property type="entry name" value="Trans_reg_C"/>
    <property type="match status" value="1"/>
</dbReference>
<dbReference type="PROSITE" id="PS51755">
    <property type="entry name" value="OMPR_PHOB"/>
    <property type="match status" value="1"/>
</dbReference>